<feature type="compositionally biased region" description="Polar residues" evidence="1">
    <location>
        <begin position="18"/>
        <end position="29"/>
    </location>
</feature>
<protein>
    <submittedName>
        <fullName evidence="2">Uncharacterized protein</fullName>
    </submittedName>
</protein>
<name>A0A834SN93_9FABA</name>
<accession>A0A834SN93</accession>
<feature type="region of interest" description="Disordered" evidence="1">
    <location>
        <begin position="1"/>
        <end position="29"/>
    </location>
</feature>
<keyword evidence="3" id="KW-1185">Reference proteome</keyword>
<evidence type="ECO:0000256" key="1">
    <source>
        <dbReference type="SAM" id="MobiDB-lite"/>
    </source>
</evidence>
<evidence type="ECO:0000313" key="2">
    <source>
        <dbReference type="EMBL" id="KAF7807608.1"/>
    </source>
</evidence>
<dbReference type="AlphaFoldDB" id="A0A834SN93"/>
<proteinExistence type="predicted"/>
<feature type="compositionally biased region" description="Acidic residues" evidence="1">
    <location>
        <begin position="1"/>
        <end position="10"/>
    </location>
</feature>
<organism evidence="2 3">
    <name type="scientific">Senna tora</name>
    <dbReference type="NCBI Taxonomy" id="362788"/>
    <lineage>
        <taxon>Eukaryota</taxon>
        <taxon>Viridiplantae</taxon>
        <taxon>Streptophyta</taxon>
        <taxon>Embryophyta</taxon>
        <taxon>Tracheophyta</taxon>
        <taxon>Spermatophyta</taxon>
        <taxon>Magnoliopsida</taxon>
        <taxon>eudicotyledons</taxon>
        <taxon>Gunneridae</taxon>
        <taxon>Pentapetalae</taxon>
        <taxon>rosids</taxon>
        <taxon>fabids</taxon>
        <taxon>Fabales</taxon>
        <taxon>Fabaceae</taxon>
        <taxon>Caesalpinioideae</taxon>
        <taxon>Cassia clade</taxon>
        <taxon>Senna</taxon>
    </lineage>
</organism>
<comment type="caution">
    <text evidence="2">The sequence shown here is derived from an EMBL/GenBank/DDBJ whole genome shotgun (WGS) entry which is preliminary data.</text>
</comment>
<dbReference type="EMBL" id="JAAIUW010000012">
    <property type="protein sequence ID" value="KAF7807608.1"/>
    <property type="molecule type" value="Genomic_DNA"/>
</dbReference>
<sequence>MEEDSDEEENSKEFGSVKQEQTSPKCKHT</sequence>
<gene>
    <name evidence="2" type="ORF">G2W53_039769</name>
</gene>
<dbReference type="Proteomes" id="UP000634136">
    <property type="component" value="Unassembled WGS sequence"/>
</dbReference>
<evidence type="ECO:0000313" key="3">
    <source>
        <dbReference type="Proteomes" id="UP000634136"/>
    </source>
</evidence>
<reference evidence="2" key="1">
    <citation type="submission" date="2020-09" db="EMBL/GenBank/DDBJ databases">
        <title>Genome-Enabled Discovery of Anthraquinone Biosynthesis in Senna tora.</title>
        <authorList>
            <person name="Kang S.-H."/>
            <person name="Pandey R.P."/>
            <person name="Lee C.-M."/>
            <person name="Sim J.-S."/>
            <person name="Jeong J.-T."/>
            <person name="Choi B.-S."/>
            <person name="Jung M."/>
            <person name="Ginzburg D."/>
            <person name="Zhao K."/>
            <person name="Won S.Y."/>
            <person name="Oh T.-J."/>
            <person name="Yu Y."/>
            <person name="Kim N.-H."/>
            <person name="Lee O.R."/>
            <person name="Lee T.-H."/>
            <person name="Bashyal P."/>
            <person name="Kim T.-S."/>
            <person name="Lee W.-H."/>
            <person name="Kawkins C."/>
            <person name="Kim C.-K."/>
            <person name="Kim J.S."/>
            <person name="Ahn B.O."/>
            <person name="Rhee S.Y."/>
            <person name="Sohng J.K."/>
        </authorList>
    </citation>
    <scope>NUCLEOTIDE SEQUENCE</scope>
    <source>
        <tissue evidence="2">Leaf</tissue>
    </source>
</reference>